<dbReference type="GO" id="GO:0005886">
    <property type="term" value="C:plasma membrane"/>
    <property type="evidence" value="ECO:0007669"/>
    <property type="project" value="UniProtKB-SubCell"/>
</dbReference>
<dbReference type="EMBL" id="QTUA01000001">
    <property type="protein sequence ID" value="REF30666.1"/>
    <property type="molecule type" value="Genomic_DNA"/>
</dbReference>
<dbReference type="InterPro" id="IPR019533">
    <property type="entry name" value="Peptidase_S26"/>
</dbReference>
<dbReference type="GO" id="GO:0004252">
    <property type="term" value="F:serine-type endopeptidase activity"/>
    <property type="evidence" value="ECO:0007669"/>
    <property type="project" value="InterPro"/>
</dbReference>
<keyword evidence="7" id="KW-1133">Transmembrane helix</keyword>
<keyword evidence="11" id="KW-1185">Reference proteome</keyword>
<dbReference type="Proteomes" id="UP000256253">
    <property type="component" value="Unassembled WGS sequence"/>
</dbReference>
<feature type="active site" evidence="6">
    <location>
        <position position="162"/>
    </location>
</feature>
<dbReference type="NCBIfam" id="TIGR02227">
    <property type="entry name" value="sigpep_I_bact"/>
    <property type="match status" value="1"/>
</dbReference>
<dbReference type="PROSITE" id="PS00761">
    <property type="entry name" value="SPASE_I_3"/>
    <property type="match status" value="1"/>
</dbReference>
<dbReference type="EC" id="3.4.21.89" evidence="4 7"/>
<comment type="caution">
    <text evidence="10">The sequence shown here is derived from an EMBL/GenBank/DDBJ whole genome shotgun (WGS) entry which is preliminary data.</text>
</comment>
<dbReference type="PRINTS" id="PR00727">
    <property type="entry name" value="LEADERPTASE"/>
</dbReference>
<organism evidence="10 11">
    <name type="scientific">Calidifontibacter indicus</name>
    <dbReference type="NCBI Taxonomy" id="419650"/>
    <lineage>
        <taxon>Bacteria</taxon>
        <taxon>Bacillati</taxon>
        <taxon>Actinomycetota</taxon>
        <taxon>Actinomycetes</taxon>
        <taxon>Micrococcales</taxon>
        <taxon>Dermacoccaceae</taxon>
        <taxon>Calidifontibacter</taxon>
    </lineage>
</organism>
<dbReference type="CDD" id="cd06530">
    <property type="entry name" value="S26_SPase_I"/>
    <property type="match status" value="1"/>
</dbReference>
<dbReference type="InterPro" id="IPR000223">
    <property type="entry name" value="Pept_S26A_signal_pept_1"/>
</dbReference>
<keyword evidence="5 7" id="KW-0378">Hydrolase</keyword>
<feature type="compositionally biased region" description="Basic and acidic residues" evidence="8">
    <location>
        <begin position="217"/>
        <end position="230"/>
    </location>
</feature>
<evidence type="ECO:0000256" key="7">
    <source>
        <dbReference type="RuleBase" id="RU362042"/>
    </source>
</evidence>
<feature type="active site" evidence="6">
    <location>
        <position position="91"/>
    </location>
</feature>
<evidence type="ECO:0000256" key="8">
    <source>
        <dbReference type="SAM" id="MobiDB-lite"/>
    </source>
</evidence>
<evidence type="ECO:0000313" key="11">
    <source>
        <dbReference type="Proteomes" id="UP000256253"/>
    </source>
</evidence>
<evidence type="ECO:0000256" key="4">
    <source>
        <dbReference type="ARBA" id="ARBA00013208"/>
    </source>
</evidence>
<accession>A0A3D9UN01</accession>
<feature type="region of interest" description="Disordered" evidence="8">
    <location>
        <begin position="217"/>
        <end position="241"/>
    </location>
</feature>
<dbReference type="Pfam" id="PF10502">
    <property type="entry name" value="Peptidase_S26"/>
    <property type="match status" value="1"/>
</dbReference>
<feature type="domain" description="Peptidase S26" evidence="9">
    <location>
        <begin position="61"/>
        <end position="251"/>
    </location>
</feature>
<dbReference type="RefSeq" id="WP_115922623.1">
    <property type="nucleotide sequence ID" value="NZ_QTUA01000001.1"/>
</dbReference>
<protein>
    <recommendedName>
        <fullName evidence="4 7">Signal peptidase I</fullName>
        <ecNumber evidence="4 7">3.4.21.89</ecNumber>
    </recommendedName>
</protein>
<dbReference type="OrthoDB" id="9815782at2"/>
<comment type="catalytic activity">
    <reaction evidence="1 7">
        <text>Cleavage of hydrophobic, N-terminal signal or leader sequences from secreted and periplasmic proteins.</text>
        <dbReference type="EC" id="3.4.21.89"/>
    </reaction>
</comment>
<dbReference type="PANTHER" id="PTHR43390">
    <property type="entry name" value="SIGNAL PEPTIDASE I"/>
    <property type="match status" value="1"/>
</dbReference>
<dbReference type="SUPFAM" id="SSF51306">
    <property type="entry name" value="LexA/Signal peptidase"/>
    <property type="match status" value="1"/>
</dbReference>
<comment type="subcellular location">
    <subcellularLocation>
        <location evidence="2">Cell membrane</location>
        <topology evidence="2">Single-pass type II membrane protein</topology>
    </subcellularLocation>
    <subcellularLocation>
        <location evidence="7">Membrane</location>
        <topology evidence="7">Single-pass type II membrane protein</topology>
    </subcellularLocation>
</comment>
<dbReference type="GO" id="GO:0009003">
    <property type="term" value="F:signal peptidase activity"/>
    <property type="evidence" value="ECO:0007669"/>
    <property type="project" value="UniProtKB-EC"/>
</dbReference>
<feature type="transmembrane region" description="Helical" evidence="7">
    <location>
        <begin position="63"/>
        <end position="86"/>
    </location>
</feature>
<feature type="region of interest" description="Disordered" evidence="8">
    <location>
        <begin position="1"/>
        <end position="57"/>
    </location>
</feature>
<keyword evidence="7" id="KW-0472">Membrane</keyword>
<keyword evidence="7" id="KW-0645">Protease</keyword>
<dbReference type="GO" id="GO:0006465">
    <property type="term" value="P:signal peptide processing"/>
    <property type="evidence" value="ECO:0007669"/>
    <property type="project" value="InterPro"/>
</dbReference>
<name>A0A3D9UN01_9MICO</name>
<dbReference type="InterPro" id="IPR036286">
    <property type="entry name" value="LexA/Signal_pep-like_sf"/>
</dbReference>
<dbReference type="InterPro" id="IPR019758">
    <property type="entry name" value="Pept_S26A_signal_pept_1_CS"/>
</dbReference>
<keyword evidence="7" id="KW-0812">Transmembrane</keyword>
<evidence type="ECO:0000256" key="6">
    <source>
        <dbReference type="PIRSR" id="PIRSR600223-1"/>
    </source>
</evidence>
<evidence type="ECO:0000259" key="9">
    <source>
        <dbReference type="Pfam" id="PF10502"/>
    </source>
</evidence>
<reference evidence="10 11" key="1">
    <citation type="submission" date="2018-08" db="EMBL/GenBank/DDBJ databases">
        <title>Sequencing the genomes of 1000 actinobacteria strains.</title>
        <authorList>
            <person name="Klenk H.-P."/>
        </authorList>
    </citation>
    <scope>NUCLEOTIDE SEQUENCE [LARGE SCALE GENOMIC DNA]</scope>
    <source>
        <strain evidence="10 11">DSM 22967</strain>
    </source>
</reference>
<sequence>MTNDRVDPASTNEPVDPGRVDSSADAAPEGDTGRGDEACAPGAVPTEQDPPKKRRKGGALREAVVVAVIALALSFLVKTFVAQPFYIPSQSMENTLDVGDRIVVSKFTPQHSPLHRGDVIVFSQPASWGPPPPESSNAVKRWAKDALTFVGILPGGSQHLVKRLIGMPGDQVACSGQKLQVNGVTLAEPYIKPGAKPCQTDFSITVPAGKVWVMGDNRDESYDSRGHDDGTGQTGSVPESDITGQVVAVAWPISRFSSVDAHPATFAKVPNK</sequence>
<evidence type="ECO:0000313" key="10">
    <source>
        <dbReference type="EMBL" id="REF30666.1"/>
    </source>
</evidence>
<evidence type="ECO:0000256" key="3">
    <source>
        <dbReference type="ARBA" id="ARBA00009370"/>
    </source>
</evidence>
<comment type="similarity">
    <text evidence="3 7">Belongs to the peptidase S26 family.</text>
</comment>
<proteinExistence type="inferred from homology"/>
<evidence type="ECO:0000256" key="5">
    <source>
        <dbReference type="ARBA" id="ARBA00022801"/>
    </source>
</evidence>
<dbReference type="AlphaFoldDB" id="A0A3D9UN01"/>
<gene>
    <name evidence="10" type="ORF">DFJ65_1681</name>
</gene>
<evidence type="ECO:0000256" key="2">
    <source>
        <dbReference type="ARBA" id="ARBA00004401"/>
    </source>
</evidence>
<dbReference type="Gene3D" id="2.10.109.10">
    <property type="entry name" value="Umud Fragment, subunit A"/>
    <property type="match status" value="1"/>
</dbReference>
<dbReference type="PANTHER" id="PTHR43390:SF1">
    <property type="entry name" value="CHLOROPLAST PROCESSING PEPTIDASE"/>
    <property type="match status" value="1"/>
</dbReference>
<evidence type="ECO:0000256" key="1">
    <source>
        <dbReference type="ARBA" id="ARBA00000677"/>
    </source>
</evidence>